<keyword evidence="4" id="KW-1133">Transmembrane helix</keyword>
<keyword evidence="4" id="KW-0812">Transmembrane</keyword>
<feature type="region of interest" description="Disordered" evidence="3">
    <location>
        <begin position="1"/>
        <end position="112"/>
    </location>
</feature>
<name>A0A1N7IJE8_9PROT</name>
<keyword evidence="7" id="KW-1185">Reference proteome</keyword>
<evidence type="ECO:0000313" key="6">
    <source>
        <dbReference type="EMBL" id="SIS37182.1"/>
    </source>
</evidence>
<evidence type="ECO:0000313" key="7">
    <source>
        <dbReference type="Proteomes" id="UP000185678"/>
    </source>
</evidence>
<feature type="compositionally biased region" description="Acidic residues" evidence="3">
    <location>
        <begin position="23"/>
        <end position="36"/>
    </location>
</feature>
<dbReference type="EMBL" id="FTOA01000001">
    <property type="protein sequence ID" value="SIS37182.1"/>
    <property type="molecule type" value="Genomic_DNA"/>
</dbReference>
<proteinExistence type="predicted"/>
<feature type="transmembrane region" description="Helical" evidence="4">
    <location>
        <begin position="122"/>
        <end position="142"/>
    </location>
</feature>
<protein>
    <submittedName>
        <fullName evidence="6">Membrane MotB of proton-channel complex MotA/MotB</fullName>
    </submittedName>
</protein>
<evidence type="ECO:0000256" key="3">
    <source>
        <dbReference type="SAM" id="MobiDB-lite"/>
    </source>
</evidence>
<dbReference type="GO" id="GO:0016020">
    <property type="term" value="C:membrane"/>
    <property type="evidence" value="ECO:0007669"/>
    <property type="project" value="UniProtKB-SubCell"/>
</dbReference>
<gene>
    <name evidence="6" type="ORF">SAMN05421779_101205</name>
</gene>
<evidence type="ECO:0000256" key="1">
    <source>
        <dbReference type="ARBA" id="ARBA00004370"/>
    </source>
</evidence>
<keyword evidence="2 4" id="KW-0472">Membrane</keyword>
<dbReference type="STRING" id="80876.SAMN05421779_101205"/>
<sequence>MRSPVNGPHEQHRDHHSPLSDREELDLPLPVDEDPFDFVPAPVQLPADSSPAAPSPRPEETGPPEALPLPQSESPPPTTEITPAPPLGPPGPTEAPESALPSPLYQRLSRQQGTHYSTHGSATLMVALALVLLVFFVVLISISKADQQRKAAVLDSLRKTFLLAPASPPDLSSLKQELTLTPVELYQQQITELLTKELPSPKLRQNTYGSTLVANIPSELLFLPSTADLRPARNKFIDGLAALLINAPPGVTFKVEIVVGTNYDSSKIEERIEPMARSRAATLAVAMMERNSPAATFAIGAVSGKAETVRMTFTAIDREPSGTAKPLQHGTGSEAGGDKTTGAAPAEGGKAK</sequence>
<evidence type="ECO:0000256" key="4">
    <source>
        <dbReference type="SAM" id="Phobius"/>
    </source>
</evidence>
<feature type="domain" description="Motility protein B-like N-terminal" evidence="5">
    <location>
        <begin position="129"/>
        <end position="161"/>
    </location>
</feature>
<dbReference type="Pfam" id="PF13677">
    <property type="entry name" value="MotB_plug"/>
    <property type="match status" value="1"/>
</dbReference>
<dbReference type="InterPro" id="IPR025713">
    <property type="entry name" value="MotB-like_N_dom"/>
</dbReference>
<feature type="region of interest" description="Disordered" evidence="3">
    <location>
        <begin position="317"/>
        <end position="352"/>
    </location>
</feature>
<evidence type="ECO:0000259" key="5">
    <source>
        <dbReference type="Pfam" id="PF13677"/>
    </source>
</evidence>
<dbReference type="AlphaFoldDB" id="A0A1N7IJE8"/>
<feature type="compositionally biased region" description="Basic and acidic residues" evidence="3">
    <location>
        <begin position="9"/>
        <end position="22"/>
    </location>
</feature>
<comment type="subcellular location">
    <subcellularLocation>
        <location evidence="1">Membrane</location>
    </subcellularLocation>
</comment>
<reference evidence="6 7" key="1">
    <citation type="submission" date="2017-01" db="EMBL/GenBank/DDBJ databases">
        <authorList>
            <person name="Mah S.A."/>
            <person name="Swanson W.J."/>
            <person name="Moy G.W."/>
            <person name="Vacquier V.D."/>
        </authorList>
    </citation>
    <scope>NUCLEOTIDE SEQUENCE [LARGE SCALE GENOMIC DNA]</scope>
    <source>
        <strain evidence="6 7">DSM 11589</strain>
    </source>
</reference>
<evidence type="ECO:0000256" key="2">
    <source>
        <dbReference type="ARBA" id="ARBA00023136"/>
    </source>
</evidence>
<accession>A0A1N7IJE8</accession>
<feature type="compositionally biased region" description="Pro residues" evidence="3">
    <location>
        <begin position="73"/>
        <end position="93"/>
    </location>
</feature>
<dbReference type="Proteomes" id="UP000185678">
    <property type="component" value="Unassembled WGS sequence"/>
</dbReference>
<organism evidence="6 7">
    <name type="scientific">Insolitispirillum peregrinum</name>
    <dbReference type="NCBI Taxonomy" id="80876"/>
    <lineage>
        <taxon>Bacteria</taxon>
        <taxon>Pseudomonadati</taxon>
        <taxon>Pseudomonadota</taxon>
        <taxon>Alphaproteobacteria</taxon>
        <taxon>Rhodospirillales</taxon>
        <taxon>Novispirillaceae</taxon>
        <taxon>Insolitispirillum</taxon>
    </lineage>
</organism>